<evidence type="ECO:0000313" key="2">
    <source>
        <dbReference type="Proteomes" id="UP000777784"/>
    </source>
</evidence>
<dbReference type="AlphaFoldDB" id="A0A948W7A1"/>
<gene>
    <name evidence="1" type="ORF">KJ970_15760</name>
</gene>
<comment type="caution">
    <text evidence="1">The sequence shown here is derived from an EMBL/GenBank/DDBJ whole genome shotgun (WGS) entry which is preliminary data.</text>
</comment>
<name>A0A948W7A1_UNCEI</name>
<sequence length="135" mass="15718">MAKLLWAVPCQKIITDQQTNAVSHIEVVEAFLAPEFPITIIPMQISTLWLQEEINEILAMRLRMRNPQGKLILEFESPKQMKLTKKRHRVNVSFSNITLDIPGEYTLIIEQKKSGKWRKESTLPVDFNLMKSQKK</sequence>
<evidence type="ECO:0000313" key="1">
    <source>
        <dbReference type="EMBL" id="MBU2692379.1"/>
    </source>
</evidence>
<protein>
    <submittedName>
        <fullName evidence="1">Uncharacterized protein</fullName>
    </submittedName>
</protein>
<organism evidence="1 2">
    <name type="scientific">Eiseniibacteriota bacterium</name>
    <dbReference type="NCBI Taxonomy" id="2212470"/>
    <lineage>
        <taxon>Bacteria</taxon>
        <taxon>Candidatus Eiseniibacteriota</taxon>
    </lineage>
</organism>
<dbReference type="EMBL" id="JAHJDP010000088">
    <property type="protein sequence ID" value="MBU2692379.1"/>
    <property type="molecule type" value="Genomic_DNA"/>
</dbReference>
<accession>A0A948W7A1</accession>
<reference evidence="1" key="1">
    <citation type="submission" date="2021-05" db="EMBL/GenBank/DDBJ databases">
        <title>Energy efficiency and biological interactions define the core microbiome of deep oligotrophic groundwater.</title>
        <authorList>
            <person name="Mehrshad M."/>
            <person name="Lopez-Fernandez M."/>
            <person name="Bell E."/>
            <person name="Bernier-Latmani R."/>
            <person name="Bertilsson S."/>
            <person name="Dopson M."/>
        </authorList>
    </citation>
    <scope>NUCLEOTIDE SEQUENCE</scope>
    <source>
        <strain evidence="1">Modern_marine.mb.64</strain>
    </source>
</reference>
<dbReference type="Proteomes" id="UP000777784">
    <property type="component" value="Unassembled WGS sequence"/>
</dbReference>
<proteinExistence type="predicted"/>